<evidence type="ECO:0000256" key="8">
    <source>
        <dbReference type="ARBA" id="ARBA00022833"/>
    </source>
</evidence>
<dbReference type="SMART" id="SM00400">
    <property type="entry name" value="ZnF_CHCC"/>
    <property type="match status" value="1"/>
</dbReference>
<dbReference type="InterPro" id="IPR030846">
    <property type="entry name" value="DnaG_bac"/>
</dbReference>
<keyword evidence="5 12" id="KW-0235">DNA replication</keyword>
<evidence type="ECO:0000256" key="4">
    <source>
        <dbReference type="ARBA" id="ARBA00022695"/>
    </source>
</evidence>
<gene>
    <name evidence="12" type="primary">dnaG</name>
    <name evidence="16" type="ORF">SASC598J21_020640</name>
</gene>
<dbReference type="EMBL" id="AVQL01000454">
    <property type="protein sequence ID" value="KEQ00181.1"/>
    <property type="molecule type" value="Genomic_DNA"/>
</dbReference>
<dbReference type="HAMAP" id="MF_00974">
    <property type="entry name" value="DNA_primase_DnaG"/>
    <property type="match status" value="1"/>
</dbReference>
<keyword evidence="1 12" id="KW-0240">DNA-directed RNA polymerase</keyword>
<dbReference type="FunFam" id="3.90.980.10:FF:000001">
    <property type="entry name" value="DNA primase"/>
    <property type="match status" value="1"/>
</dbReference>
<comment type="domain">
    <text evidence="12">Contains an N-terminal zinc-binding domain, a central core domain that contains the primase activity, and a C-terminal DnaB-binding domain.</text>
</comment>
<dbReference type="CDD" id="cd03364">
    <property type="entry name" value="TOPRIM_DnaG_primases"/>
    <property type="match status" value="1"/>
</dbReference>
<protein>
    <recommendedName>
        <fullName evidence="12 13">DNA primase</fullName>
        <ecNumber evidence="12">2.7.7.101</ecNumber>
    </recommendedName>
</protein>
<dbReference type="InterPro" id="IPR006295">
    <property type="entry name" value="DNA_primase_DnaG"/>
</dbReference>
<comment type="similarity">
    <text evidence="12 13">Belongs to the DnaG primase family.</text>
</comment>
<dbReference type="Pfam" id="PF13155">
    <property type="entry name" value="Toprim_2"/>
    <property type="match status" value="1"/>
</dbReference>
<keyword evidence="2 12" id="KW-0639">Primosome</keyword>
<dbReference type="PIRSF" id="PIRSF002811">
    <property type="entry name" value="DnaG"/>
    <property type="match status" value="1"/>
</dbReference>
<comment type="subunit">
    <text evidence="12">Monomer. Interacts with DnaB.</text>
</comment>
<evidence type="ECO:0000256" key="14">
    <source>
        <dbReference type="PIRSR" id="PIRSR002811-1"/>
    </source>
</evidence>
<dbReference type="SUPFAM" id="SSF57783">
    <property type="entry name" value="Zinc beta-ribbon"/>
    <property type="match status" value="1"/>
</dbReference>
<dbReference type="InterPro" id="IPR019475">
    <property type="entry name" value="DNA_primase_DnaB-bd"/>
</dbReference>
<evidence type="ECO:0000313" key="17">
    <source>
        <dbReference type="Proteomes" id="UP000027644"/>
    </source>
</evidence>
<keyword evidence="9" id="KW-0460">Magnesium</keyword>
<sequence>MIPSEFIDELLNKIDVVDVIEEFVPLKKSGANYMACCPFHKEKSPSFSVSPGKQFYHCFGCGVHGSAIGFIMEYQGLSFQEAVQFLADRIGMTVPRQIGNSNSQAHKALKQQQQTLEQTTADAATFYQQQLKTSPSAQNYLQQRGLSDEIILHYGLGYAPDDWQALAKVFQPYPSNALVNSGMVITKDDRHYDRFRNRIMFPIRSTRGQIIGFGARILDSGEPKYLNSPETPLFDKGRNLYGLYEARAAIKEAQRVLVVEGYMDVVALAQFGLGYAVAALGTATTAEHVRLLMRQSDHIYFCFDGDSAGKKAAWRALENALPQLKDDKILHFLFLPAEHDPDSYVRSYGLKPFEDALLNQSLPLSAYFWQVLTENIDMDTQEGKAELIKTASPLLAQIKAPALSFLLRQELSRKVGIDEHNLAQLLGQELPRPQTIRQKSYKLPRNTFRQPPVMSLVQKQIRALLINPQWAVYIELPEYLDLHGDYACLAALAERIQASVTPLNSGAVLELMRNTEFEPVIRQIIHDYMDSPDVMQPGNEDDCTTFRQGMQKLLDNLKTQQIDALKRKLQHERLSADEKQLLLLLLSPSKMPSV</sequence>
<evidence type="ECO:0000256" key="2">
    <source>
        <dbReference type="ARBA" id="ARBA00022515"/>
    </source>
</evidence>
<dbReference type="FunFam" id="3.40.1360.10:FF:000002">
    <property type="entry name" value="DNA primase"/>
    <property type="match status" value="1"/>
</dbReference>
<dbReference type="AlphaFoldDB" id="A0A074V4N9"/>
<dbReference type="GO" id="GO:0003677">
    <property type="term" value="F:DNA binding"/>
    <property type="evidence" value="ECO:0007669"/>
    <property type="project" value="UniProtKB-KW"/>
</dbReference>
<keyword evidence="6 12" id="KW-0479">Metal-binding</keyword>
<dbReference type="GO" id="GO:0005737">
    <property type="term" value="C:cytoplasm"/>
    <property type="evidence" value="ECO:0007669"/>
    <property type="project" value="TreeGrafter"/>
</dbReference>
<dbReference type="FunFam" id="3.90.580.10:FF:000001">
    <property type="entry name" value="DNA primase"/>
    <property type="match status" value="1"/>
</dbReference>
<dbReference type="GO" id="GO:0000428">
    <property type="term" value="C:DNA-directed RNA polymerase complex"/>
    <property type="evidence" value="ECO:0007669"/>
    <property type="project" value="UniProtKB-KW"/>
</dbReference>
<dbReference type="Pfam" id="PF08278">
    <property type="entry name" value="DnaG_DnaB_bind"/>
    <property type="match status" value="1"/>
</dbReference>
<reference evidence="16 17" key="1">
    <citation type="journal article" date="2014" name="PLoS Genet.">
        <title>Hidden diversity in honey bee gut symbionts detected by single-cell genomics.</title>
        <authorList>
            <person name="Engel P."/>
            <person name="Stepanauskas R."/>
            <person name="Moran N."/>
        </authorList>
    </citation>
    <scope>NUCLEOTIDE SEQUENCE [LARGE SCALE GENOMIC DNA]</scope>
    <source>
        <strain evidence="16 17">SCGC AB-598-J21</strain>
    </source>
</reference>
<evidence type="ECO:0000256" key="13">
    <source>
        <dbReference type="PIRNR" id="PIRNR002811"/>
    </source>
</evidence>
<keyword evidence="3 12" id="KW-0808">Transferase</keyword>
<evidence type="ECO:0000256" key="11">
    <source>
        <dbReference type="ARBA" id="ARBA00023163"/>
    </source>
</evidence>
<dbReference type="InterPro" id="IPR013264">
    <property type="entry name" value="DNAG_N"/>
</dbReference>
<dbReference type="Gene3D" id="3.90.980.10">
    <property type="entry name" value="DNA primase, catalytic core, N-terminal domain"/>
    <property type="match status" value="1"/>
</dbReference>
<proteinExistence type="inferred from homology"/>
<dbReference type="Pfam" id="PF10410">
    <property type="entry name" value="DnaB_bind"/>
    <property type="match status" value="1"/>
</dbReference>
<evidence type="ECO:0000256" key="6">
    <source>
        <dbReference type="ARBA" id="ARBA00022723"/>
    </source>
</evidence>
<comment type="catalytic activity">
    <reaction evidence="12">
        <text>ssDNA + n NTP = ssDNA/pppN(pN)n-1 hybrid + (n-1) diphosphate.</text>
        <dbReference type="EC" id="2.7.7.101"/>
    </reaction>
</comment>
<evidence type="ECO:0000256" key="3">
    <source>
        <dbReference type="ARBA" id="ARBA00022679"/>
    </source>
</evidence>
<keyword evidence="11 12" id="KW-0804">Transcription</keyword>
<accession>A0A074V4N9</accession>
<dbReference type="SUPFAM" id="SSF117023">
    <property type="entry name" value="DNA primase DnaG, C-terminal domain"/>
    <property type="match status" value="1"/>
</dbReference>
<dbReference type="InterPro" id="IPR002694">
    <property type="entry name" value="Znf_CHC2"/>
</dbReference>
<dbReference type="Gene3D" id="3.40.1360.10">
    <property type="match status" value="1"/>
</dbReference>
<dbReference type="InterPro" id="IPR016136">
    <property type="entry name" value="DNA_helicase_N/primase_C"/>
</dbReference>
<evidence type="ECO:0000313" key="16">
    <source>
        <dbReference type="EMBL" id="KEQ00181.1"/>
    </source>
</evidence>
<dbReference type="GO" id="GO:0008270">
    <property type="term" value="F:zinc ion binding"/>
    <property type="evidence" value="ECO:0007669"/>
    <property type="project" value="UniProtKB-UniRule"/>
</dbReference>
<evidence type="ECO:0000256" key="9">
    <source>
        <dbReference type="ARBA" id="ARBA00022842"/>
    </source>
</evidence>
<name>A0A074V4N9_9NEIS</name>
<dbReference type="Proteomes" id="UP000027644">
    <property type="component" value="Unassembled WGS sequence"/>
</dbReference>
<dbReference type="SMART" id="SM00766">
    <property type="entry name" value="DnaG_DnaB_bind"/>
    <property type="match status" value="1"/>
</dbReference>
<keyword evidence="7 12" id="KW-0863">Zinc-finger</keyword>
<dbReference type="GO" id="GO:0006269">
    <property type="term" value="P:DNA replication, synthesis of primer"/>
    <property type="evidence" value="ECO:0007669"/>
    <property type="project" value="UniProtKB-UniRule"/>
</dbReference>
<dbReference type="InterPro" id="IPR006171">
    <property type="entry name" value="TOPRIM_dom"/>
</dbReference>
<dbReference type="PANTHER" id="PTHR30313:SF2">
    <property type="entry name" value="DNA PRIMASE"/>
    <property type="match status" value="1"/>
</dbReference>
<feature type="zinc finger region" description="CHC2-type" evidence="12 14">
    <location>
        <begin position="37"/>
        <end position="61"/>
    </location>
</feature>
<dbReference type="NCBIfam" id="TIGR01391">
    <property type="entry name" value="dnaG"/>
    <property type="match status" value="1"/>
</dbReference>
<evidence type="ECO:0000256" key="7">
    <source>
        <dbReference type="ARBA" id="ARBA00022771"/>
    </source>
</evidence>
<comment type="cofactor">
    <cofactor evidence="12 13 14">
        <name>Zn(2+)</name>
        <dbReference type="ChEBI" id="CHEBI:29105"/>
    </cofactor>
    <text evidence="12 13 14">Binds 1 zinc ion per monomer.</text>
</comment>
<keyword evidence="8 12" id="KW-0862">Zinc</keyword>
<evidence type="ECO:0000259" key="15">
    <source>
        <dbReference type="PROSITE" id="PS50880"/>
    </source>
</evidence>
<evidence type="ECO:0000256" key="12">
    <source>
        <dbReference type="HAMAP-Rule" id="MF_00974"/>
    </source>
</evidence>
<evidence type="ECO:0000256" key="5">
    <source>
        <dbReference type="ARBA" id="ARBA00022705"/>
    </source>
</evidence>
<dbReference type="Gene3D" id="1.10.860.10">
    <property type="entry name" value="DNAb Helicase, Chain A"/>
    <property type="match status" value="1"/>
</dbReference>
<dbReference type="InterPro" id="IPR034151">
    <property type="entry name" value="TOPRIM_DnaG_bac"/>
</dbReference>
<dbReference type="PANTHER" id="PTHR30313">
    <property type="entry name" value="DNA PRIMASE"/>
    <property type="match status" value="1"/>
</dbReference>
<dbReference type="SMART" id="SM00493">
    <property type="entry name" value="TOPRIM"/>
    <property type="match status" value="1"/>
</dbReference>
<evidence type="ECO:0000256" key="1">
    <source>
        <dbReference type="ARBA" id="ARBA00022478"/>
    </source>
</evidence>
<dbReference type="InterPro" id="IPR050219">
    <property type="entry name" value="DnaG_primase"/>
</dbReference>
<dbReference type="InterPro" id="IPR037068">
    <property type="entry name" value="DNA_primase_core_N_sf"/>
</dbReference>
<dbReference type="SUPFAM" id="SSF56731">
    <property type="entry name" value="DNA primase core"/>
    <property type="match status" value="1"/>
</dbReference>
<keyword evidence="10 12" id="KW-0238">DNA-binding</keyword>
<comment type="function">
    <text evidence="12 13">RNA polymerase that catalyzes the synthesis of short RNA molecules used as primers for DNA polymerase during DNA replication.</text>
</comment>
<comment type="caution">
    <text evidence="16">The sequence shown here is derived from an EMBL/GenBank/DDBJ whole genome shotgun (WGS) entry which is preliminary data.</text>
</comment>
<dbReference type="Pfam" id="PF08275">
    <property type="entry name" value="DNAG_N"/>
    <property type="match status" value="1"/>
</dbReference>
<dbReference type="InterPro" id="IPR036977">
    <property type="entry name" value="DNA_primase_Znf_CHC2"/>
</dbReference>
<dbReference type="PROSITE" id="PS50880">
    <property type="entry name" value="TOPRIM"/>
    <property type="match status" value="1"/>
</dbReference>
<dbReference type="Gene3D" id="1.20.50.20">
    <property type="entry name" value="DnaG, RNA polymerase domain, helical bundle"/>
    <property type="match status" value="1"/>
</dbReference>
<keyword evidence="4 12" id="KW-0548">Nucleotidyltransferase</keyword>
<dbReference type="Gene3D" id="3.90.580.10">
    <property type="entry name" value="Zinc finger, CHC2-type domain"/>
    <property type="match status" value="1"/>
</dbReference>
<feature type="domain" description="Toprim" evidence="15">
    <location>
        <begin position="254"/>
        <end position="336"/>
    </location>
</feature>
<dbReference type="GO" id="GO:0003899">
    <property type="term" value="F:DNA-directed RNA polymerase activity"/>
    <property type="evidence" value="ECO:0007669"/>
    <property type="project" value="UniProtKB-UniRule"/>
</dbReference>
<evidence type="ECO:0000256" key="10">
    <source>
        <dbReference type="ARBA" id="ARBA00023125"/>
    </source>
</evidence>
<dbReference type="GO" id="GO:1990077">
    <property type="term" value="C:primosome complex"/>
    <property type="evidence" value="ECO:0007669"/>
    <property type="project" value="UniProtKB-KW"/>
</dbReference>
<organism evidence="16 17">
    <name type="scientific">Snodgrassella alvi SCGC AB-598-J21</name>
    <dbReference type="NCBI Taxonomy" id="1385367"/>
    <lineage>
        <taxon>Bacteria</taxon>
        <taxon>Pseudomonadati</taxon>
        <taxon>Pseudomonadota</taxon>
        <taxon>Betaproteobacteria</taxon>
        <taxon>Neisseriales</taxon>
        <taxon>Neisseriaceae</taxon>
        <taxon>Snodgrassella</taxon>
    </lineage>
</organism>
<dbReference type="Pfam" id="PF01807">
    <property type="entry name" value="Zn_ribbon_DnaG"/>
    <property type="match status" value="1"/>
</dbReference>
<dbReference type="EC" id="2.7.7.101" evidence="12"/>
<dbReference type="InterPro" id="IPR013173">
    <property type="entry name" value="DNA_primase_DnaG_DnaB-bd_dom"/>
</dbReference>